<evidence type="ECO:0000313" key="3">
    <source>
        <dbReference type="EMBL" id="VDN11974.1"/>
    </source>
</evidence>
<dbReference type="EMBL" id="UYRU01052677">
    <property type="protein sequence ID" value="VDN11974.1"/>
    <property type="molecule type" value="Genomic_DNA"/>
</dbReference>
<protein>
    <recommendedName>
        <fullName evidence="2">RUN domain-containing protein</fullName>
    </recommendedName>
</protein>
<proteinExistence type="predicted"/>
<accession>A0A3P7L5P7</accession>
<organism evidence="3 4">
    <name type="scientific">Dibothriocephalus latus</name>
    <name type="common">Fish tapeworm</name>
    <name type="synonym">Diphyllobothrium latum</name>
    <dbReference type="NCBI Taxonomy" id="60516"/>
    <lineage>
        <taxon>Eukaryota</taxon>
        <taxon>Metazoa</taxon>
        <taxon>Spiralia</taxon>
        <taxon>Lophotrochozoa</taxon>
        <taxon>Platyhelminthes</taxon>
        <taxon>Cestoda</taxon>
        <taxon>Eucestoda</taxon>
        <taxon>Diphyllobothriidea</taxon>
        <taxon>Diphyllobothriidae</taxon>
        <taxon>Dibothriocephalus</taxon>
    </lineage>
</organism>
<evidence type="ECO:0000259" key="2">
    <source>
        <dbReference type="Pfam" id="PF26030"/>
    </source>
</evidence>
<name>A0A3P7L5P7_DIBLA</name>
<dbReference type="AlphaFoldDB" id="A0A3P7L5P7"/>
<dbReference type="InterPro" id="IPR058732">
    <property type="entry name" value="RUNDC1_M"/>
</dbReference>
<sequence length="236" mass="26218">MSDGATDLMVSTPNSSVANFDESSGEASEVLDENGKPMIRWAPLGANDGNETCNETDFSEELKLQNIMEEHEILNTALLSLTSHFAQQSDVPNGNGPEKEQKCYVPLIIDQLKTQLDDLEQFAYKSGEISHPPTLNMLEKQKILLDELEQRLNLNVHELQSMSEEEIRGHIDAAITQSCESAHVVSGSPMTSAGTNFHGCCIVIAKDYMSHSQPPRHTIVSSYQVCQLMIHRFDQK</sequence>
<dbReference type="Pfam" id="PF26030">
    <property type="entry name" value="RUNDC1"/>
    <property type="match status" value="1"/>
</dbReference>
<reference evidence="3 4" key="1">
    <citation type="submission" date="2018-11" db="EMBL/GenBank/DDBJ databases">
        <authorList>
            <consortium name="Pathogen Informatics"/>
        </authorList>
    </citation>
    <scope>NUCLEOTIDE SEQUENCE [LARGE SCALE GENOMIC DNA]</scope>
</reference>
<dbReference type="OrthoDB" id="10068328at2759"/>
<keyword evidence="4" id="KW-1185">Reference proteome</keyword>
<gene>
    <name evidence="3" type="ORF">DILT_LOCUS7805</name>
</gene>
<evidence type="ECO:0000256" key="1">
    <source>
        <dbReference type="SAM" id="MobiDB-lite"/>
    </source>
</evidence>
<dbReference type="Proteomes" id="UP000281553">
    <property type="component" value="Unassembled WGS sequence"/>
</dbReference>
<evidence type="ECO:0000313" key="4">
    <source>
        <dbReference type="Proteomes" id="UP000281553"/>
    </source>
</evidence>
<feature type="domain" description="RUN" evidence="2">
    <location>
        <begin position="108"/>
        <end position="182"/>
    </location>
</feature>
<feature type="compositionally biased region" description="Polar residues" evidence="1">
    <location>
        <begin position="9"/>
        <end position="26"/>
    </location>
</feature>
<feature type="region of interest" description="Disordered" evidence="1">
    <location>
        <begin position="1"/>
        <end position="29"/>
    </location>
</feature>